<gene>
    <name evidence="3" type="ORF">M413DRAFT_448200</name>
</gene>
<feature type="transmembrane region" description="Helical" evidence="2">
    <location>
        <begin position="216"/>
        <end position="244"/>
    </location>
</feature>
<protein>
    <submittedName>
        <fullName evidence="3">Uncharacterized protein</fullName>
    </submittedName>
</protein>
<name>A0A0C2XJF0_HEBCY</name>
<feature type="transmembrane region" description="Helical" evidence="2">
    <location>
        <begin position="6"/>
        <end position="29"/>
    </location>
</feature>
<keyword evidence="2" id="KW-0472">Membrane</keyword>
<evidence type="ECO:0000256" key="2">
    <source>
        <dbReference type="SAM" id="Phobius"/>
    </source>
</evidence>
<keyword evidence="2" id="KW-1133">Transmembrane helix</keyword>
<feature type="transmembrane region" description="Helical" evidence="2">
    <location>
        <begin position="41"/>
        <end position="64"/>
    </location>
</feature>
<reference evidence="3 4" key="1">
    <citation type="submission" date="2014-04" db="EMBL/GenBank/DDBJ databases">
        <authorList>
            <consortium name="DOE Joint Genome Institute"/>
            <person name="Kuo A."/>
            <person name="Gay G."/>
            <person name="Dore J."/>
            <person name="Kohler A."/>
            <person name="Nagy L.G."/>
            <person name="Floudas D."/>
            <person name="Copeland A."/>
            <person name="Barry K.W."/>
            <person name="Cichocki N."/>
            <person name="Veneault-Fourrey C."/>
            <person name="LaButti K."/>
            <person name="Lindquist E.A."/>
            <person name="Lipzen A."/>
            <person name="Lundell T."/>
            <person name="Morin E."/>
            <person name="Murat C."/>
            <person name="Sun H."/>
            <person name="Tunlid A."/>
            <person name="Henrissat B."/>
            <person name="Grigoriev I.V."/>
            <person name="Hibbett D.S."/>
            <person name="Martin F."/>
            <person name="Nordberg H.P."/>
            <person name="Cantor M.N."/>
            <person name="Hua S.X."/>
        </authorList>
    </citation>
    <scope>NUCLEOTIDE SEQUENCE [LARGE SCALE GENOMIC DNA]</scope>
    <source>
        <strain evidence="4">h7</strain>
    </source>
</reference>
<proteinExistence type="predicted"/>
<sequence>MGLNTEASAALVFLILYAILFAFMLYGYATRHLRFRSRYSVILFHVTVRLASQATGLAFGVVGYANTSLLVAYFILGAEGYFTLVLCTYRFLISWHNHNLASHDSWLEPRFPPGTPVFKRFLLSFALFGPNRRPMAVMHNLLIGANTIIITGGSLLAGGSNSVQDFHSNLLTAKIMRTVGQSIFLAINTFLLYCILDTIRQSRSENPTKKRTRPTLLIFLAIWPCLFVRGLYGVLSGVLPAFNYFNPDNYDATGLKNSFIVSEYIMGTTMEWVSCTMLMVTYLTSRGDPKKADLEVEEGTRDNKKTALDGEA</sequence>
<dbReference type="EMBL" id="KN831794">
    <property type="protein sequence ID" value="KIM37938.1"/>
    <property type="molecule type" value="Genomic_DNA"/>
</dbReference>
<dbReference type="AlphaFoldDB" id="A0A0C2XJF0"/>
<feature type="non-terminal residue" evidence="3">
    <location>
        <position position="312"/>
    </location>
</feature>
<dbReference type="PANTHER" id="PTHR42109">
    <property type="entry name" value="UNPLACED GENOMIC SCAFFOLD UM_SCAF_CONTIG_1.265, WHOLE GENOME SHOTGUN SEQUENCE"/>
    <property type="match status" value="1"/>
</dbReference>
<dbReference type="Proteomes" id="UP000053424">
    <property type="component" value="Unassembled WGS sequence"/>
</dbReference>
<keyword evidence="2" id="KW-0812">Transmembrane</keyword>
<accession>A0A0C2XJF0</accession>
<keyword evidence="4" id="KW-1185">Reference proteome</keyword>
<dbReference type="OrthoDB" id="2560628at2759"/>
<organism evidence="3 4">
    <name type="scientific">Hebeloma cylindrosporum</name>
    <dbReference type="NCBI Taxonomy" id="76867"/>
    <lineage>
        <taxon>Eukaryota</taxon>
        <taxon>Fungi</taxon>
        <taxon>Dikarya</taxon>
        <taxon>Basidiomycota</taxon>
        <taxon>Agaricomycotina</taxon>
        <taxon>Agaricomycetes</taxon>
        <taxon>Agaricomycetidae</taxon>
        <taxon>Agaricales</taxon>
        <taxon>Agaricineae</taxon>
        <taxon>Hymenogastraceae</taxon>
        <taxon>Hebeloma</taxon>
    </lineage>
</organism>
<feature type="transmembrane region" description="Helical" evidence="2">
    <location>
        <begin position="141"/>
        <end position="159"/>
    </location>
</feature>
<reference evidence="4" key="2">
    <citation type="submission" date="2015-01" db="EMBL/GenBank/DDBJ databases">
        <title>Evolutionary Origins and Diversification of the Mycorrhizal Mutualists.</title>
        <authorList>
            <consortium name="DOE Joint Genome Institute"/>
            <consortium name="Mycorrhizal Genomics Consortium"/>
            <person name="Kohler A."/>
            <person name="Kuo A."/>
            <person name="Nagy L.G."/>
            <person name="Floudas D."/>
            <person name="Copeland A."/>
            <person name="Barry K.W."/>
            <person name="Cichocki N."/>
            <person name="Veneault-Fourrey C."/>
            <person name="LaButti K."/>
            <person name="Lindquist E.A."/>
            <person name="Lipzen A."/>
            <person name="Lundell T."/>
            <person name="Morin E."/>
            <person name="Murat C."/>
            <person name="Riley R."/>
            <person name="Ohm R."/>
            <person name="Sun H."/>
            <person name="Tunlid A."/>
            <person name="Henrissat B."/>
            <person name="Grigoriev I.V."/>
            <person name="Hibbett D.S."/>
            <person name="Martin F."/>
        </authorList>
    </citation>
    <scope>NUCLEOTIDE SEQUENCE [LARGE SCALE GENOMIC DNA]</scope>
    <source>
        <strain evidence="4">h7</strain>
    </source>
</reference>
<feature type="region of interest" description="Disordered" evidence="1">
    <location>
        <begin position="293"/>
        <end position="312"/>
    </location>
</feature>
<evidence type="ECO:0000313" key="3">
    <source>
        <dbReference type="EMBL" id="KIM37938.1"/>
    </source>
</evidence>
<evidence type="ECO:0000256" key="1">
    <source>
        <dbReference type="SAM" id="MobiDB-lite"/>
    </source>
</evidence>
<dbReference type="HOGENOM" id="CLU_056040_0_0_1"/>
<feature type="transmembrane region" description="Helical" evidence="2">
    <location>
        <begin position="179"/>
        <end position="196"/>
    </location>
</feature>
<feature type="transmembrane region" description="Helical" evidence="2">
    <location>
        <begin position="264"/>
        <end position="283"/>
    </location>
</feature>
<evidence type="ECO:0000313" key="4">
    <source>
        <dbReference type="Proteomes" id="UP000053424"/>
    </source>
</evidence>
<feature type="transmembrane region" description="Helical" evidence="2">
    <location>
        <begin position="70"/>
        <end position="92"/>
    </location>
</feature>
<dbReference type="PANTHER" id="PTHR42109:SF2">
    <property type="entry name" value="INTEGRAL MEMBRANE PROTEIN"/>
    <property type="match status" value="1"/>
</dbReference>